<dbReference type="InterPro" id="IPR006076">
    <property type="entry name" value="FAD-dep_OxRdtase"/>
</dbReference>
<reference evidence="6" key="1">
    <citation type="journal article" date="2020" name="mSystems">
        <title>Genome- and Community-Level Interaction Insights into Carbon Utilization and Element Cycling Functions of Hydrothermarchaeota in Hydrothermal Sediment.</title>
        <authorList>
            <person name="Zhou Z."/>
            <person name="Liu Y."/>
            <person name="Xu W."/>
            <person name="Pan J."/>
            <person name="Luo Z.H."/>
            <person name="Li M."/>
        </authorList>
    </citation>
    <scope>NUCLEOTIDE SEQUENCE [LARGE SCALE GENOMIC DNA]</scope>
    <source>
        <strain evidence="6">SpSt-381</strain>
    </source>
</reference>
<evidence type="ECO:0000313" key="6">
    <source>
        <dbReference type="EMBL" id="HGZ42424.1"/>
    </source>
</evidence>
<keyword evidence="4" id="KW-0560">Oxidoreductase</keyword>
<dbReference type="Gene3D" id="3.50.50.60">
    <property type="entry name" value="FAD/NAD(P)-binding domain"/>
    <property type="match status" value="1"/>
</dbReference>
<dbReference type="PANTHER" id="PTHR10961:SF7">
    <property type="entry name" value="FAD DEPENDENT OXIDOREDUCTASE DOMAIN-CONTAINING PROTEIN"/>
    <property type="match status" value="1"/>
</dbReference>
<dbReference type="SUPFAM" id="SSF54373">
    <property type="entry name" value="FAD-linked reductases, C-terminal domain"/>
    <property type="match status" value="1"/>
</dbReference>
<dbReference type="GO" id="GO:0050660">
    <property type="term" value="F:flavin adenine dinucleotide binding"/>
    <property type="evidence" value="ECO:0007669"/>
    <property type="project" value="InterPro"/>
</dbReference>
<dbReference type="PANTHER" id="PTHR10961">
    <property type="entry name" value="PEROXISOMAL SARCOSINE OXIDASE"/>
    <property type="match status" value="1"/>
</dbReference>
<evidence type="ECO:0000256" key="3">
    <source>
        <dbReference type="ARBA" id="ARBA00022827"/>
    </source>
</evidence>
<evidence type="ECO:0000256" key="2">
    <source>
        <dbReference type="ARBA" id="ARBA00022630"/>
    </source>
</evidence>
<evidence type="ECO:0000259" key="5">
    <source>
        <dbReference type="Pfam" id="PF01266"/>
    </source>
</evidence>
<evidence type="ECO:0000256" key="4">
    <source>
        <dbReference type="ARBA" id="ARBA00023002"/>
    </source>
</evidence>
<evidence type="ECO:0000256" key="1">
    <source>
        <dbReference type="ARBA" id="ARBA00001974"/>
    </source>
</evidence>
<dbReference type="InterPro" id="IPR036188">
    <property type="entry name" value="FAD/NAD-bd_sf"/>
</dbReference>
<comment type="caution">
    <text evidence="6">The sequence shown here is derived from an EMBL/GenBank/DDBJ whole genome shotgun (WGS) entry which is preliminary data.</text>
</comment>
<proteinExistence type="predicted"/>
<name>A0A832I2I6_UNCEI</name>
<feature type="domain" description="FAD dependent oxidoreductase" evidence="5">
    <location>
        <begin position="5"/>
        <end position="356"/>
    </location>
</feature>
<keyword evidence="2" id="KW-0285">Flavoprotein</keyword>
<dbReference type="Pfam" id="PF01266">
    <property type="entry name" value="DAO"/>
    <property type="match status" value="1"/>
</dbReference>
<protein>
    <submittedName>
        <fullName evidence="6">N-methyl-L-tryptophan oxidase</fullName>
    </submittedName>
</protein>
<gene>
    <name evidence="6" type="ORF">ENR23_03175</name>
</gene>
<comment type="cofactor">
    <cofactor evidence="1">
        <name>FAD</name>
        <dbReference type="ChEBI" id="CHEBI:57692"/>
    </cofactor>
</comment>
<dbReference type="GO" id="GO:0008115">
    <property type="term" value="F:sarcosine oxidase activity"/>
    <property type="evidence" value="ECO:0007669"/>
    <property type="project" value="TreeGrafter"/>
</dbReference>
<dbReference type="NCBIfam" id="NF008425">
    <property type="entry name" value="PRK11259.1"/>
    <property type="match status" value="1"/>
</dbReference>
<organism evidence="6">
    <name type="scientific">Eiseniibacteriota bacterium</name>
    <dbReference type="NCBI Taxonomy" id="2212470"/>
    <lineage>
        <taxon>Bacteria</taxon>
        <taxon>Candidatus Eiseniibacteriota</taxon>
    </lineage>
</organism>
<dbReference type="Gene3D" id="3.30.9.10">
    <property type="entry name" value="D-Amino Acid Oxidase, subunit A, domain 2"/>
    <property type="match status" value="1"/>
</dbReference>
<keyword evidence="3" id="KW-0274">FAD</keyword>
<dbReference type="EMBL" id="DSQF01000004">
    <property type="protein sequence ID" value="HGZ42424.1"/>
    <property type="molecule type" value="Genomic_DNA"/>
</dbReference>
<dbReference type="AlphaFoldDB" id="A0A832I2I6"/>
<sequence>MSAYDVAVAGLGAMGSAAAYHLARRGARVVGFDLHAPPHALGSSHGETRIIREAYFEDPRYVPLVQRAYDLWFALERASGRRLLVRTGGLMIGPADGALVRGAAASGAAHRLPCERLDAAELRRRFPALAPRDDEVAVWEPRAGFLLPEACVAAHLEAARAAGAELRANEPVTAWRASGGGVEVHTPRGRVSAGALVLAVNAWLPRLAPELPFRVEVARQPLFWFEPRANAAAFAPGRLGVWIWEDAPERFMYGFPALDGLVKVAPHGGGEAMDPDAPRGAVAEAEAEAMRARLAARLPDAAGRFARGAVCLYANTADGHFVMDRHPGLPQVLVLSCCSGHGFKFSSAIGEAAAQLMLDGGSPHDLGLFAMRG</sequence>
<dbReference type="SUPFAM" id="SSF51905">
    <property type="entry name" value="FAD/NAD(P)-binding domain"/>
    <property type="match status" value="1"/>
</dbReference>
<accession>A0A832I2I6</accession>
<dbReference type="InterPro" id="IPR045170">
    <property type="entry name" value="MTOX"/>
</dbReference>